<dbReference type="InterPro" id="IPR000198">
    <property type="entry name" value="RhoGAP_dom"/>
</dbReference>
<accession>A0AAV0AXA5</accession>
<dbReference type="PANTHER" id="PTHR23176:SF129">
    <property type="entry name" value="RHO GTPASE ACTIVATING PROTEIN AT 16F, ISOFORM E-RELATED"/>
    <property type="match status" value="1"/>
</dbReference>
<feature type="compositionally biased region" description="Basic and acidic residues" evidence="2">
    <location>
        <begin position="515"/>
        <end position="544"/>
    </location>
</feature>
<dbReference type="PROSITE" id="PS50003">
    <property type="entry name" value="PH_DOMAIN"/>
    <property type="match status" value="1"/>
</dbReference>
<dbReference type="Gene3D" id="1.10.555.10">
    <property type="entry name" value="Rho GTPase activation protein"/>
    <property type="match status" value="1"/>
</dbReference>
<feature type="region of interest" description="Disordered" evidence="2">
    <location>
        <begin position="394"/>
        <end position="618"/>
    </location>
</feature>
<feature type="region of interest" description="Disordered" evidence="2">
    <location>
        <begin position="637"/>
        <end position="660"/>
    </location>
</feature>
<dbReference type="SUPFAM" id="SSF48350">
    <property type="entry name" value="GTPase activation domain, GAP"/>
    <property type="match status" value="1"/>
</dbReference>
<gene>
    <name evidence="5" type="ORF">PPACK8108_LOCUS9519</name>
</gene>
<feature type="compositionally biased region" description="Polar residues" evidence="2">
    <location>
        <begin position="462"/>
        <end position="477"/>
    </location>
</feature>
<evidence type="ECO:0000313" key="6">
    <source>
        <dbReference type="Proteomes" id="UP001153365"/>
    </source>
</evidence>
<feature type="compositionally biased region" description="Acidic residues" evidence="2">
    <location>
        <begin position="922"/>
        <end position="938"/>
    </location>
</feature>
<feature type="compositionally biased region" description="Low complexity" evidence="2">
    <location>
        <begin position="26"/>
        <end position="52"/>
    </location>
</feature>
<dbReference type="SUPFAM" id="SSF50729">
    <property type="entry name" value="PH domain-like"/>
    <property type="match status" value="1"/>
</dbReference>
<feature type="compositionally biased region" description="Polar residues" evidence="2">
    <location>
        <begin position="995"/>
        <end position="1007"/>
    </location>
</feature>
<feature type="compositionally biased region" description="Basic and acidic residues" evidence="2">
    <location>
        <begin position="966"/>
        <end position="975"/>
    </location>
</feature>
<dbReference type="SUPFAM" id="SSF64268">
    <property type="entry name" value="PX domain"/>
    <property type="match status" value="1"/>
</dbReference>
<protein>
    <submittedName>
        <fullName evidence="5">Expressed protein</fullName>
    </submittedName>
</protein>
<dbReference type="InterPro" id="IPR036871">
    <property type="entry name" value="PX_dom_sf"/>
</dbReference>
<dbReference type="InterPro" id="IPR050729">
    <property type="entry name" value="Rho-GAP"/>
</dbReference>
<name>A0AAV0AXA5_PHAPC</name>
<dbReference type="PANTHER" id="PTHR23176">
    <property type="entry name" value="RHO/RAC/CDC GTPASE-ACTIVATING PROTEIN"/>
    <property type="match status" value="1"/>
</dbReference>
<feature type="region of interest" description="Disordered" evidence="2">
    <location>
        <begin position="963"/>
        <end position="1016"/>
    </location>
</feature>
<evidence type="ECO:0000256" key="2">
    <source>
        <dbReference type="SAM" id="MobiDB-lite"/>
    </source>
</evidence>
<sequence>MLNHSLSPTTPLPTSHPSIRTDKIPSALGSNATATTASSDFSSTPHPLTPSTSHDHQAGDETGRLKSPNAVDSQASYAINQPIISAQRSPRAGISPTEATTPKLAVNAQNSSNSSALLPSHTVDPLYTTQPSTRRRMLTSTFLPFTKIKVTNSHIRANEKNKEVISFSINVNVVIPPESDPERKGAKASWVVEKFYSDVLALDHIVKSKHSKSQKKTLAQPPDRALFKDHAPSKVDARKAVLERYLESLCSAQLKEKGDVCEFFNSNIVINERSSPSNRPGFMQGYLTKKGRNFGGWQTRYYVLDGPVLEYFDSRGGTKLGFLGITGAQIGRQQQQRSQDASDDSYRHAFLIRMHKEKEGEVDHILCAETDEERDAWVEALTCYVSGRFVSAEGTMSTSESSNRTPTGITSSPASNGRSRRQTSLDGFNRSETSSFNPQHQSSTSQDMRGETKTKIRASGMPKSNSSNQATVSTKSDLQAPLSKAAIAEEQALPMRRSTSKERPLKQELSNVAPETRDQFSRAKSSFADHRDNLNRPKLLEDRGNQLGNPANNGPTTPRPVQARLLQQAQSSPQQDQTTSDAESALNSSIDRPHTPDPQRPKISGPMNGAPITGGYRLKPVEEKRAKFRSAFWGFGGRNAGNRKDSRETSGSSTAALKPAPRPVFGVSLQEAVSVARVHEGLDLPAVVFRCVEFLEAKGAIEEEGIYRLSGSSVSIKAYKDRFNTEGDYNLLESSKNVYHDVHAVAGLLKQFLRELGSPILPRDLQPEFLKVIDLSQRSDKVNELGRLCAELPLPNYTLLRFLSAHLIHIVQNEKVNKMSLRNVGIVFSPTLGIPAPLFALLLREFDLVFNIEGDNRAPIKLSGDESVVNKPHGEKGGGASGDIAVSASKRLSRNSILYSATGADMLLEHSKLPRSKGNIESDSESDLDYDSSSEPDEEIIASVKSNKIAEKQQRRKTLIQPNFEVKSDLIDDSTKSPFALSAKSGGEGSSGIGKNNTTKYNGNVLSSPRPKTAGG</sequence>
<dbReference type="GO" id="GO:0035091">
    <property type="term" value="F:phosphatidylinositol binding"/>
    <property type="evidence" value="ECO:0007669"/>
    <property type="project" value="InterPro"/>
</dbReference>
<reference evidence="5" key="1">
    <citation type="submission" date="2022-06" db="EMBL/GenBank/DDBJ databases">
        <authorList>
            <consortium name="SYNGENTA / RWTH Aachen University"/>
        </authorList>
    </citation>
    <scope>NUCLEOTIDE SEQUENCE</scope>
</reference>
<feature type="compositionally biased region" description="Polar residues" evidence="2">
    <location>
        <begin position="546"/>
        <end position="556"/>
    </location>
</feature>
<feature type="compositionally biased region" description="Polar residues" evidence="2">
    <location>
        <begin position="394"/>
        <end position="447"/>
    </location>
</feature>
<dbReference type="EMBL" id="CALTRL010002066">
    <property type="protein sequence ID" value="CAH7674607.1"/>
    <property type="molecule type" value="Genomic_DNA"/>
</dbReference>
<comment type="caution">
    <text evidence="5">The sequence shown here is derived from an EMBL/GenBank/DDBJ whole genome shotgun (WGS) entry which is preliminary data.</text>
</comment>
<dbReference type="GO" id="GO:0007165">
    <property type="term" value="P:signal transduction"/>
    <property type="evidence" value="ECO:0007669"/>
    <property type="project" value="InterPro"/>
</dbReference>
<dbReference type="InterPro" id="IPR001683">
    <property type="entry name" value="PX_dom"/>
</dbReference>
<evidence type="ECO:0000259" key="4">
    <source>
        <dbReference type="PROSITE" id="PS50238"/>
    </source>
</evidence>
<dbReference type="InterPro" id="IPR001849">
    <property type="entry name" value="PH_domain"/>
</dbReference>
<feature type="compositionally biased region" description="Low complexity" evidence="2">
    <location>
        <begin position="1"/>
        <end position="18"/>
    </location>
</feature>
<feature type="domain" description="PH" evidence="3">
    <location>
        <begin position="280"/>
        <end position="386"/>
    </location>
</feature>
<evidence type="ECO:0000259" key="3">
    <source>
        <dbReference type="PROSITE" id="PS50003"/>
    </source>
</evidence>
<evidence type="ECO:0000313" key="5">
    <source>
        <dbReference type="EMBL" id="CAH7674607.1"/>
    </source>
</evidence>
<dbReference type="PROSITE" id="PS50238">
    <property type="entry name" value="RHOGAP"/>
    <property type="match status" value="1"/>
</dbReference>
<feature type="compositionally biased region" description="Low complexity" evidence="2">
    <location>
        <begin position="562"/>
        <end position="582"/>
    </location>
</feature>
<organism evidence="5 6">
    <name type="scientific">Phakopsora pachyrhizi</name>
    <name type="common">Asian soybean rust disease fungus</name>
    <dbReference type="NCBI Taxonomy" id="170000"/>
    <lineage>
        <taxon>Eukaryota</taxon>
        <taxon>Fungi</taxon>
        <taxon>Dikarya</taxon>
        <taxon>Basidiomycota</taxon>
        <taxon>Pucciniomycotina</taxon>
        <taxon>Pucciniomycetes</taxon>
        <taxon>Pucciniales</taxon>
        <taxon>Phakopsoraceae</taxon>
        <taxon>Phakopsora</taxon>
    </lineage>
</organism>
<dbReference type="InterPro" id="IPR011993">
    <property type="entry name" value="PH-like_dom_sf"/>
</dbReference>
<feature type="region of interest" description="Disordered" evidence="2">
    <location>
        <begin position="1"/>
        <end position="68"/>
    </location>
</feature>
<dbReference type="Pfam" id="PF00620">
    <property type="entry name" value="RhoGAP"/>
    <property type="match status" value="1"/>
</dbReference>
<dbReference type="Pfam" id="PF00787">
    <property type="entry name" value="PX"/>
    <property type="match status" value="1"/>
</dbReference>
<dbReference type="SMART" id="SM00233">
    <property type="entry name" value="PH"/>
    <property type="match status" value="1"/>
</dbReference>
<feature type="domain" description="Rho-GAP" evidence="4">
    <location>
        <begin position="667"/>
        <end position="861"/>
    </location>
</feature>
<dbReference type="GO" id="GO:0005096">
    <property type="term" value="F:GTPase activator activity"/>
    <property type="evidence" value="ECO:0007669"/>
    <property type="project" value="UniProtKB-KW"/>
</dbReference>
<dbReference type="GO" id="GO:0005737">
    <property type="term" value="C:cytoplasm"/>
    <property type="evidence" value="ECO:0007669"/>
    <property type="project" value="TreeGrafter"/>
</dbReference>
<dbReference type="Proteomes" id="UP001153365">
    <property type="component" value="Unassembled WGS sequence"/>
</dbReference>
<dbReference type="AlphaFoldDB" id="A0AAV0AXA5"/>
<evidence type="ECO:0000256" key="1">
    <source>
        <dbReference type="ARBA" id="ARBA00022468"/>
    </source>
</evidence>
<proteinExistence type="predicted"/>
<keyword evidence="6" id="KW-1185">Reference proteome</keyword>
<feature type="region of interest" description="Disordered" evidence="2">
    <location>
        <begin position="915"/>
        <end position="938"/>
    </location>
</feature>
<dbReference type="Pfam" id="PF00169">
    <property type="entry name" value="PH"/>
    <property type="match status" value="1"/>
</dbReference>
<dbReference type="CDD" id="cd06093">
    <property type="entry name" value="PX_domain"/>
    <property type="match status" value="1"/>
</dbReference>
<dbReference type="Gene3D" id="2.30.29.30">
    <property type="entry name" value="Pleckstrin-homology domain (PH domain)/Phosphotyrosine-binding domain (PTB)"/>
    <property type="match status" value="1"/>
</dbReference>
<dbReference type="SMART" id="SM00324">
    <property type="entry name" value="RhoGAP"/>
    <property type="match status" value="1"/>
</dbReference>
<dbReference type="Gene3D" id="3.30.1520.10">
    <property type="entry name" value="Phox-like domain"/>
    <property type="match status" value="1"/>
</dbReference>
<dbReference type="InterPro" id="IPR008936">
    <property type="entry name" value="Rho_GTPase_activation_prot"/>
</dbReference>
<feature type="compositionally biased region" description="Basic and acidic residues" evidence="2">
    <location>
        <begin position="591"/>
        <end position="600"/>
    </location>
</feature>
<feature type="compositionally biased region" description="Basic and acidic residues" evidence="2">
    <location>
        <begin position="53"/>
        <end position="64"/>
    </location>
</feature>
<keyword evidence="1" id="KW-0343">GTPase activation</keyword>